<dbReference type="GO" id="GO:0005524">
    <property type="term" value="F:ATP binding"/>
    <property type="evidence" value="ECO:0007669"/>
    <property type="project" value="InterPro"/>
</dbReference>
<dbReference type="GO" id="GO:0004674">
    <property type="term" value="F:protein serine/threonine kinase activity"/>
    <property type="evidence" value="ECO:0007669"/>
    <property type="project" value="UniProtKB-KW"/>
</dbReference>
<reference evidence="5" key="1">
    <citation type="journal article" date="2019" name="bioRxiv">
        <title>The Genome of the Zebra Mussel, Dreissena polymorpha: A Resource for Invasive Species Research.</title>
        <authorList>
            <person name="McCartney M.A."/>
            <person name="Auch B."/>
            <person name="Kono T."/>
            <person name="Mallez S."/>
            <person name="Zhang Y."/>
            <person name="Obille A."/>
            <person name="Becker A."/>
            <person name="Abrahante J.E."/>
            <person name="Garbe J."/>
            <person name="Badalamenti J.P."/>
            <person name="Herman A."/>
            <person name="Mangelson H."/>
            <person name="Liachko I."/>
            <person name="Sullivan S."/>
            <person name="Sone E.D."/>
            <person name="Koren S."/>
            <person name="Silverstein K.A.T."/>
            <person name="Beckman K.B."/>
            <person name="Gohl D.M."/>
        </authorList>
    </citation>
    <scope>NUCLEOTIDE SEQUENCE</scope>
    <source>
        <strain evidence="5">Duluth1</strain>
        <tissue evidence="5">Whole animal</tissue>
    </source>
</reference>
<protein>
    <recommendedName>
        <fullName evidence="4">Alpha-type protein kinase domain-containing protein</fullName>
    </recommendedName>
</protein>
<dbReference type="InterPro" id="IPR011009">
    <property type="entry name" value="Kinase-like_dom_sf"/>
</dbReference>
<dbReference type="Proteomes" id="UP000828390">
    <property type="component" value="Unassembled WGS sequence"/>
</dbReference>
<keyword evidence="6" id="KW-1185">Reference proteome</keyword>
<evidence type="ECO:0000256" key="2">
    <source>
        <dbReference type="ARBA" id="ARBA00022679"/>
    </source>
</evidence>
<feature type="domain" description="Alpha-type protein kinase" evidence="4">
    <location>
        <begin position="110"/>
        <end position="183"/>
    </location>
</feature>
<name>A0A9D4IG62_DREPO</name>
<dbReference type="AlphaFoldDB" id="A0A9D4IG62"/>
<proteinExistence type="predicted"/>
<evidence type="ECO:0000313" key="5">
    <source>
        <dbReference type="EMBL" id="KAH3774201.1"/>
    </source>
</evidence>
<evidence type="ECO:0000256" key="1">
    <source>
        <dbReference type="ARBA" id="ARBA00022527"/>
    </source>
</evidence>
<sequence>MLTPIYPPKLRLWVYNKIADTGEFSGDKFCGQEYRQQGVFIVLRNTSVEHRAPIGILREQSRFLTPNSATSFALSTDTVMKPKFRGCSSAYSVRGDSGQDGQTDGRTAEITTISPRFSKSRFNKQFYEKVVLFEDLLEGHLKTHVIHRGVATCGQSQIVDAFAQFTFFASDEQLVVCNLQGVEDDGKTTLWISRRVIP</sequence>
<gene>
    <name evidence="5" type="ORF">DPMN_175576</name>
</gene>
<keyword evidence="1" id="KW-0723">Serine/threonine-protein kinase</keyword>
<evidence type="ECO:0000256" key="3">
    <source>
        <dbReference type="ARBA" id="ARBA00022777"/>
    </source>
</evidence>
<dbReference type="EMBL" id="JAIWYP010000009">
    <property type="protein sequence ID" value="KAH3774201.1"/>
    <property type="molecule type" value="Genomic_DNA"/>
</dbReference>
<keyword evidence="3" id="KW-0418">Kinase</keyword>
<keyword evidence="2" id="KW-0808">Transferase</keyword>
<dbReference type="SUPFAM" id="SSF56112">
    <property type="entry name" value="Protein kinase-like (PK-like)"/>
    <property type="match status" value="1"/>
</dbReference>
<dbReference type="Pfam" id="PF02816">
    <property type="entry name" value="Alpha_kinase"/>
    <property type="match status" value="1"/>
</dbReference>
<evidence type="ECO:0000313" key="6">
    <source>
        <dbReference type="Proteomes" id="UP000828390"/>
    </source>
</evidence>
<accession>A0A9D4IG62</accession>
<reference evidence="5" key="2">
    <citation type="submission" date="2020-11" db="EMBL/GenBank/DDBJ databases">
        <authorList>
            <person name="McCartney M.A."/>
            <person name="Auch B."/>
            <person name="Kono T."/>
            <person name="Mallez S."/>
            <person name="Becker A."/>
            <person name="Gohl D.M."/>
            <person name="Silverstein K.A.T."/>
            <person name="Koren S."/>
            <person name="Bechman K.B."/>
            <person name="Herman A."/>
            <person name="Abrahante J.E."/>
            <person name="Garbe J."/>
        </authorList>
    </citation>
    <scope>NUCLEOTIDE SEQUENCE</scope>
    <source>
        <strain evidence="5">Duluth1</strain>
        <tissue evidence="5">Whole animal</tissue>
    </source>
</reference>
<dbReference type="InterPro" id="IPR004166">
    <property type="entry name" value="a-kinase_dom"/>
</dbReference>
<comment type="caution">
    <text evidence="5">The sequence shown here is derived from an EMBL/GenBank/DDBJ whole genome shotgun (WGS) entry which is preliminary data.</text>
</comment>
<evidence type="ECO:0000259" key="4">
    <source>
        <dbReference type="Pfam" id="PF02816"/>
    </source>
</evidence>
<organism evidence="5 6">
    <name type="scientific">Dreissena polymorpha</name>
    <name type="common">Zebra mussel</name>
    <name type="synonym">Mytilus polymorpha</name>
    <dbReference type="NCBI Taxonomy" id="45954"/>
    <lineage>
        <taxon>Eukaryota</taxon>
        <taxon>Metazoa</taxon>
        <taxon>Spiralia</taxon>
        <taxon>Lophotrochozoa</taxon>
        <taxon>Mollusca</taxon>
        <taxon>Bivalvia</taxon>
        <taxon>Autobranchia</taxon>
        <taxon>Heteroconchia</taxon>
        <taxon>Euheterodonta</taxon>
        <taxon>Imparidentia</taxon>
        <taxon>Neoheterodontei</taxon>
        <taxon>Myida</taxon>
        <taxon>Dreissenoidea</taxon>
        <taxon>Dreissenidae</taxon>
        <taxon>Dreissena</taxon>
    </lineage>
</organism>